<accession>A0ABT1XQB8</accession>
<evidence type="ECO:0000313" key="2">
    <source>
        <dbReference type="EMBL" id="MCR2832830.1"/>
    </source>
</evidence>
<dbReference type="RefSeq" id="WP_257594587.1">
    <property type="nucleotide sequence ID" value="NZ_JANKHH010000001.1"/>
</dbReference>
<gene>
    <name evidence="2" type="ORF">NSO95_02625</name>
</gene>
<keyword evidence="3" id="KW-1185">Reference proteome</keyword>
<organism evidence="2 3">
    <name type="scientific">Parerythrobacter lacustris</name>
    <dbReference type="NCBI Taxonomy" id="2969984"/>
    <lineage>
        <taxon>Bacteria</taxon>
        <taxon>Pseudomonadati</taxon>
        <taxon>Pseudomonadota</taxon>
        <taxon>Alphaproteobacteria</taxon>
        <taxon>Sphingomonadales</taxon>
        <taxon>Erythrobacteraceae</taxon>
        <taxon>Parerythrobacter</taxon>
    </lineage>
</organism>
<evidence type="ECO:0000256" key="1">
    <source>
        <dbReference type="SAM" id="MobiDB-lite"/>
    </source>
</evidence>
<reference evidence="2 3" key="1">
    <citation type="submission" date="2022-08" db="EMBL/GenBank/DDBJ databases">
        <title>Polyphasic taxonomy analysis of Qipengyuania sp.RS5-5.</title>
        <authorList>
            <person name="Xamxidin M."/>
            <person name="Wu M."/>
        </authorList>
    </citation>
    <scope>NUCLEOTIDE SEQUENCE [LARGE SCALE GENOMIC DNA]</scope>
    <source>
        <strain evidence="2 3">RS5-5</strain>
    </source>
</reference>
<proteinExistence type="predicted"/>
<dbReference type="PROSITE" id="PS51257">
    <property type="entry name" value="PROKAR_LIPOPROTEIN"/>
    <property type="match status" value="1"/>
</dbReference>
<evidence type="ECO:0008006" key="4">
    <source>
        <dbReference type="Google" id="ProtNLM"/>
    </source>
</evidence>
<comment type="caution">
    <text evidence="2">The sequence shown here is derived from an EMBL/GenBank/DDBJ whole genome shotgun (WGS) entry which is preliminary data.</text>
</comment>
<sequence length="172" mass="18150">MPPIRAVLLAPLLMIAGCDQDRDESPEAGPVPSPAAPSEAVADTAKPEAADKEAGSAALSVATFPNAMRGKWRETDGPAPTAAQCDGTAGGNIGKVMEVREKRFSIFETGGTMLDVSQREDGLIRAQFDTTYADTPTRDELTFSVDPVALTLTVTNHDAGEQRTTAYKRCPA</sequence>
<protein>
    <recommendedName>
        <fullName evidence="4">Lipocalin-like domain-containing protein</fullName>
    </recommendedName>
</protein>
<dbReference type="EMBL" id="JANKHH010000001">
    <property type="protein sequence ID" value="MCR2832830.1"/>
    <property type="molecule type" value="Genomic_DNA"/>
</dbReference>
<feature type="compositionally biased region" description="Basic and acidic residues" evidence="1">
    <location>
        <begin position="45"/>
        <end position="54"/>
    </location>
</feature>
<evidence type="ECO:0000313" key="3">
    <source>
        <dbReference type="Proteomes" id="UP001206067"/>
    </source>
</evidence>
<name>A0ABT1XQB8_9SPHN</name>
<dbReference type="Proteomes" id="UP001206067">
    <property type="component" value="Unassembled WGS sequence"/>
</dbReference>
<feature type="region of interest" description="Disordered" evidence="1">
    <location>
        <begin position="19"/>
        <end position="57"/>
    </location>
</feature>